<accession>A0A3S4P0U0</accession>
<name>A0A3S4P0U0_9MAGN</name>
<feature type="region of interest" description="Disordered" evidence="1">
    <location>
        <begin position="61"/>
        <end position="82"/>
    </location>
</feature>
<evidence type="ECO:0000313" key="2">
    <source>
        <dbReference type="EMBL" id="RWR84222.1"/>
    </source>
</evidence>
<reference evidence="2 3" key="1">
    <citation type="journal article" date="2019" name="Nat. Plants">
        <title>Stout camphor tree genome fills gaps in understanding of flowering plant genome evolution.</title>
        <authorList>
            <person name="Chaw S.M."/>
            <person name="Liu Y.C."/>
            <person name="Wu Y.W."/>
            <person name="Wang H.Y."/>
            <person name="Lin C.I."/>
            <person name="Wu C.S."/>
            <person name="Ke H.M."/>
            <person name="Chang L.Y."/>
            <person name="Hsu C.Y."/>
            <person name="Yang H.T."/>
            <person name="Sudianto E."/>
            <person name="Hsu M.H."/>
            <person name="Wu K.P."/>
            <person name="Wang L.N."/>
            <person name="Leebens-Mack J.H."/>
            <person name="Tsai I.J."/>
        </authorList>
    </citation>
    <scope>NUCLEOTIDE SEQUENCE [LARGE SCALE GENOMIC DNA]</scope>
    <source>
        <strain evidence="3">cv. Chaw 1501</strain>
        <tissue evidence="2">Young leaves</tissue>
    </source>
</reference>
<evidence type="ECO:0000256" key="1">
    <source>
        <dbReference type="SAM" id="MobiDB-lite"/>
    </source>
</evidence>
<gene>
    <name evidence="2" type="ORF">CKAN_01301500</name>
</gene>
<dbReference type="EMBL" id="QPKB01000005">
    <property type="protein sequence ID" value="RWR84222.1"/>
    <property type="molecule type" value="Genomic_DNA"/>
</dbReference>
<evidence type="ECO:0000313" key="3">
    <source>
        <dbReference type="Proteomes" id="UP000283530"/>
    </source>
</evidence>
<organism evidence="2 3">
    <name type="scientific">Cinnamomum micranthum f. kanehirae</name>
    <dbReference type="NCBI Taxonomy" id="337451"/>
    <lineage>
        <taxon>Eukaryota</taxon>
        <taxon>Viridiplantae</taxon>
        <taxon>Streptophyta</taxon>
        <taxon>Embryophyta</taxon>
        <taxon>Tracheophyta</taxon>
        <taxon>Spermatophyta</taxon>
        <taxon>Magnoliopsida</taxon>
        <taxon>Magnoliidae</taxon>
        <taxon>Laurales</taxon>
        <taxon>Lauraceae</taxon>
        <taxon>Cinnamomum</taxon>
    </lineage>
</organism>
<dbReference type="AlphaFoldDB" id="A0A3S4P0U0"/>
<comment type="caution">
    <text evidence="2">The sequence shown here is derived from an EMBL/GenBank/DDBJ whole genome shotgun (WGS) entry which is preliminary data.</text>
</comment>
<feature type="compositionally biased region" description="Polar residues" evidence="1">
    <location>
        <begin position="67"/>
        <end position="82"/>
    </location>
</feature>
<keyword evidence="3" id="KW-1185">Reference proteome</keyword>
<proteinExistence type="predicted"/>
<protein>
    <submittedName>
        <fullName evidence="2">Uncharacterized protein</fullName>
    </submittedName>
</protein>
<dbReference type="Proteomes" id="UP000283530">
    <property type="component" value="Unassembled WGS sequence"/>
</dbReference>
<sequence>MKKSGLTGGVIAAIEMTDECVGYGCYVDSCIFTENRKSSSHFLNEEKLNHRRPFMPLVSHELKESNSTESPPITLKTLQTSD</sequence>